<comment type="caution">
    <text evidence="1">The sequence shown here is derived from an EMBL/GenBank/DDBJ whole genome shotgun (WGS) entry which is preliminary data.</text>
</comment>
<sequence length="92" mass="9982">MSESLSGAPIPARHCIVEQEELSFLWYQAAGAALVSLGVVRTLTMSDAERLDCVARLGKILLKHADVLSDESVMVMDRLVVAAAELTEPTRQ</sequence>
<organism evidence="1 2">
    <name type="scientific">Kibdelosporangium philippinense</name>
    <dbReference type="NCBI Taxonomy" id="211113"/>
    <lineage>
        <taxon>Bacteria</taxon>
        <taxon>Bacillati</taxon>
        <taxon>Actinomycetota</taxon>
        <taxon>Actinomycetes</taxon>
        <taxon>Pseudonocardiales</taxon>
        <taxon>Pseudonocardiaceae</taxon>
        <taxon>Kibdelosporangium</taxon>
    </lineage>
</organism>
<dbReference type="RefSeq" id="WP_233728474.1">
    <property type="nucleotide sequence ID" value="NZ_JAJVCN010000002.1"/>
</dbReference>
<proteinExistence type="predicted"/>
<evidence type="ECO:0000313" key="1">
    <source>
        <dbReference type="EMBL" id="MCE7007081.1"/>
    </source>
</evidence>
<dbReference type="EMBL" id="JAJVCN010000002">
    <property type="protein sequence ID" value="MCE7007081.1"/>
    <property type="molecule type" value="Genomic_DNA"/>
</dbReference>
<evidence type="ECO:0000313" key="2">
    <source>
        <dbReference type="Proteomes" id="UP001521150"/>
    </source>
</evidence>
<keyword evidence="2" id="KW-1185">Reference proteome</keyword>
<accession>A0ABS8ZGX6</accession>
<protein>
    <submittedName>
        <fullName evidence="1">Uncharacterized protein</fullName>
    </submittedName>
</protein>
<dbReference type="Proteomes" id="UP001521150">
    <property type="component" value="Unassembled WGS sequence"/>
</dbReference>
<gene>
    <name evidence="1" type="ORF">LWC34_30265</name>
</gene>
<name>A0ABS8ZGX6_9PSEU</name>
<reference evidence="1 2" key="1">
    <citation type="submission" date="2021-12" db="EMBL/GenBank/DDBJ databases">
        <title>Genome sequence of Kibdelosporangium philippinense ATCC 49844.</title>
        <authorList>
            <person name="Fedorov E.A."/>
            <person name="Omeragic M."/>
            <person name="Shalygina K.F."/>
            <person name="Maclea K.S."/>
        </authorList>
    </citation>
    <scope>NUCLEOTIDE SEQUENCE [LARGE SCALE GENOMIC DNA]</scope>
    <source>
        <strain evidence="1 2">ATCC 49844</strain>
    </source>
</reference>